<evidence type="ECO:0000313" key="6">
    <source>
        <dbReference type="EMBL" id="GER40920.1"/>
    </source>
</evidence>
<dbReference type="SUPFAM" id="SSF48371">
    <property type="entry name" value="ARM repeat"/>
    <property type="match status" value="1"/>
</dbReference>
<dbReference type="PANTHER" id="PTHR34105:SF1">
    <property type="entry name" value="PROLINE-, GLUTAMIC ACID- AND LEUCINE-RICH PROTEIN 1"/>
    <property type="match status" value="1"/>
</dbReference>
<dbReference type="InterPro" id="IPR012583">
    <property type="entry name" value="RIX1_N"/>
</dbReference>
<dbReference type="EMBL" id="BKCP01006016">
    <property type="protein sequence ID" value="GER40920.1"/>
    <property type="molecule type" value="Genomic_DNA"/>
</dbReference>
<keyword evidence="7" id="KW-1185">Reference proteome</keyword>
<evidence type="ECO:0000256" key="1">
    <source>
        <dbReference type="ARBA" id="ARBA00004123"/>
    </source>
</evidence>
<dbReference type="Proteomes" id="UP000325081">
    <property type="component" value="Unassembled WGS sequence"/>
</dbReference>
<comment type="similarity">
    <text evidence="2">Belongs to the RIX1/PELP1 family.</text>
</comment>
<evidence type="ECO:0000259" key="5">
    <source>
        <dbReference type="Pfam" id="PF08167"/>
    </source>
</evidence>
<organism evidence="6 7">
    <name type="scientific">Striga asiatica</name>
    <name type="common">Asiatic witchweed</name>
    <name type="synonym">Buchnera asiatica</name>
    <dbReference type="NCBI Taxonomy" id="4170"/>
    <lineage>
        <taxon>Eukaryota</taxon>
        <taxon>Viridiplantae</taxon>
        <taxon>Streptophyta</taxon>
        <taxon>Embryophyta</taxon>
        <taxon>Tracheophyta</taxon>
        <taxon>Spermatophyta</taxon>
        <taxon>Magnoliopsida</taxon>
        <taxon>eudicotyledons</taxon>
        <taxon>Gunneridae</taxon>
        <taxon>Pentapetalae</taxon>
        <taxon>asterids</taxon>
        <taxon>lamiids</taxon>
        <taxon>Lamiales</taxon>
        <taxon>Orobanchaceae</taxon>
        <taxon>Buchnereae</taxon>
        <taxon>Striga</taxon>
    </lineage>
</organism>
<keyword evidence="3" id="KW-0539">Nucleus</keyword>
<dbReference type="GO" id="GO:0005634">
    <property type="term" value="C:nucleus"/>
    <property type="evidence" value="ECO:0007669"/>
    <property type="project" value="UniProtKB-SubCell"/>
</dbReference>
<feature type="domain" description="Pre-rRNA-processing protein RIX1 N-terminal" evidence="5">
    <location>
        <begin position="22"/>
        <end position="150"/>
    </location>
</feature>
<dbReference type="AlphaFoldDB" id="A0A5A7Q6U2"/>
<evidence type="ECO:0000256" key="2">
    <source>
        <dbReference type="ARBA" id="ARBA00010511"/>
    </source>
</evidence>
<evidence type="ECO:0000313" key="7">
    <source>
        <dbReference type="Proteomes" id="UP000325081"/>
    </source>
</evidence>
<evidence type="ECO:0000256" key="4">
    <source>
        <dbReference type="SAM" id="MobiDB-lite"/>
    </source>
</evidence>
<accession>A0A5A7Q6U2</accession>
<comment type="subcellular location">
    <subcellularLocation>
        <location evidence="1">Nucleus</location>
    </subcellularLocation>
</comment>
<gene>
    <name evidence="6" type="ORF">STAS_17621</name>
</gene>
<name>A0A5A7Q6U2_STRAF</name>
<dbReference type="PANTHER" id="PTHR34105">
    <property type="entry name" value="PROLINE-, GLUTAMIC ACID- AND LEUCINE-RICH PROTEIN 1"/>
    <property type="match status" value="1"/>
</dbReference>
<dbReference type="GO" id="GO:0006364">
    <property type="term" value="P:rRNA processing"/>
    <property type="evidence" value="ECO:0007669"/>
    <property type="project" value="TreeGrafter"/>
</dbReference>
<proteinExistence type="inferred from homology"/>
<dbReference type="SMR" id="A0A5A7Q6U2"/>
<feature type="region of interest" description="Disordered" evidence="4">
    <location>
        <begin position="687"/>
        <end position="754"/>
    </location>
</feature>
<dbReference type="OrthoDB" id="20900at2759"/>
<reference evidence="7" key="1">
    <citation type="journal article" date="2019" name="Curr. Biol.">
        <title>Genome Sequence of Striga asiatica Provides Insight into the Evolution of Plant Parasitism.</title>
        <authorList>
            <person name="Yoshida S."/>
            <person name="Kim S."/>
            <person name="Wafula E.K."/>
            <person name="Tanskanen J."/>
            <person name="Kim Y.M."/>
            <person name="Honaas L."/>
            <person name="Yang Z."/>
            <person name="Spallek T."/>
            <person name="Conn C.E."/>
            <person name="Ichihashi Y."/>
            <person name="Cheong K."/>
            <person name="Cui S."/>
            <person name="Der J.P."/>
            <person name="Gundlach H."/>
            <person name="Jiao Y."/>
            <person name="Hori C."/>
            <person name="Ishida J.K."/>
            <person name="Kasahara H."/>
            <person name="Kiba T."/>
            <person name="Kim M.S."/>
            <person name="Koo N."/>
            <person name="Laohavisit A."/>
            <person name="Lee Y.H."/>
            <person name="Lumba S."/>
            <person name="McCourt P."/>
            <person name="Mortimer J.C."/>
            <person name="Mutuku J.M."/>
            <person name="Nomura T."/>
            <person name="Sasaki-Sekimoto Y."/>
            <person name="Seto Y."/>
            <person name="Wang Y."/>
            <person name="Wakatake T."/>
            <person name="Sakakibara H."/>
            <person name="Demura T."/>
            <person name="Yamaguchi S."/>
            <person name="Yoneyama K."/>
            <person name="Manabe R.I."/>
            <person name="Nelson D.C."/>
            <person name="Schulman A.H."/>
            <person name="Timko M.P."/>
            <person name="dePamphilis C.W."/>
            <person name="Choi D."/>
            <person name="Shirasu K."/>
        </authorList>
    </citation>
    <scope>NUCLEOTIDE SEQUENCE [LARGE SCALE GENOMIC DNA]</scope>
    <source>
        <strain evidence="7">cv. UVA1</strain>
    </source>
</reference>
<dbReference type="InterPro" id="IPR016024">
    <property type="entry name" value="ARM-type_fold"/>
</dbReference>
<dbReference type="Pfam" id="PF08167">
    <property type="entry name" value="RIX1"/>
    <property type="match status" value="1"/>
</dbReference>
<sequence>MAALESEDGMCDVTMKPKLLRSLLREYVPDERHPFTNPSELSYVVSAVKTHKLLYEWVPQPVKQDLVEAWKSAVDSWVHRLLTLASSNLPDKCWAGICLLGLTSQECCPDRFLTSYAVWFDKLLSCIQLPDVSNFVKAASCASLSDMLTRQLFHCLVMEICALKSEATTYNLLKISLMSGYFALYFNFVASQLTKFCSVSPWLGGFSSAKKDGNSHSAKIIQPTLKLLIEESSADVLVEAAIVSKIMSGICCASVLRKLAYGLSLLPKARGDEDSWCLMMDKIMLHINSQLTDAFQGLEEEARSTQIMRALLPSGKEPPPPLGGLDISEQTSDLSTRRPERMLGSGVSTLMQCCCDMLHSFYPVMVKVPVSGLVALAGRVLAVDGSLSPSSYSFMSTLKQEFIFSEIPLLQLHSLEILAALVKVLRSQLLPHAAGIVQLLVDYLRTSKFSDLKIKAYSIIKVLVMAMGIGTAIHISQDIVNNVYVDLEFFHGKKDGKGAGTQTMVHPELLTGSQQRKRKHAFMARATQEQPAHDHLGVENPHNSAPISLKIAALETLEALLTVGGSMRSERWRENVDHLLISVATNACKGGWSSEEKKIFLSGDSLPTWTDFQLAALRALLASLLSPGRTRPSHLALALHLFHRGGVQEASTKISEYCGHALLALEVLIHPRALPLIDSTSNEYNFPTHKKWRDTTRPSGDGQISTYHIRNSTSEPESEDDDDLDENWLRNNNEMDNTQITESRRPHSLDGPSSVEVATTNLVSGENDVIMSDGGVNMPESGDLEINITEQRTTIDDGGGVGPTCGRESAELELVSREAKFVENEVVVKSDVISKVGSTTGHEVVEDKNDERVTIVERISTMFALENELSDGDASLPDIVDGDPDSD</sequence>
<feature type="compositionally biased region" description="Acidic residues" evidence="4">
    <location>
        <begin position="716"/>
        <end position="726"/>
    </location>
</feature>
<comment type="caution">
    <text evidence="6">The sequence shown here is derived from an EMBL/GenBank/DDBJ whole genome shotgun (WGS) entry which is preliminary data.</text>
</comment>
<evidence type="ECO:0000256" key="3">
    <source>
        <dbReference type="ARBA" id="ARBA00023242"/>
    </source>
</evidence>
<feature type="region of interest" description="Disordered" evidence="4">
    <location>
        <begin position="315"/>
        <end position="338"/>
    </location>
</feature>
<protein>
    <submittedName>
        <fullName evidence="6">Proline</fullName>
    </submittedName>
</protein>